<dbReference type="Proteomes" id="UP000325780">
    <property type="component" value="Unassembled WGS sequence"/>
</dbReference>
<evidence type="ECO:0000256" key="1">
    <source>
        <dbReference type="SAM" id="SignalP"/>
    </source>
</evidence>
<evidence type="ECO:0000313" key="2">
    <source>
        <dbReference type="EMBL" id="KAE8150001.1"/>
    </source>
</evidence>
<sequence>MRKLQKHLPKLVLLTVLLYLLYTTTTTTSNQPKPKNTIIYPWRKIKYVSPTTESVPENGVCKGLKRTSKPALVVSRVESDGDETWLDGLRDKYHICLYHVPSSSSSQEKQPGGKGKRLKDFFSTRKELTTPANKGHESMAYLTFLIENYDNLPANGIVFVHGSRLAWHNDHPDYDNVALLRDLDIPSAVHETGYHNLRCDWSLSTCPASVPPQGGYDTAFKALLQPWSLRAVSDAAMPRALEALFGPGAKLGRRHTLRAQCCAQFVVRPENVRRHSREEYVALRRWLLDAGVWGRAAPLDDRVSGRVLSYLWHVLFLGDGVDGVGGGTGSEGVDLERLNERACPSVESCYCKLYGRCGLVCGTGSCGVYRLPEGLKVGT</sequence>
<evidence type="ECO:0000313" key="3">
    <source>
        <dbReference type="Proteomes" id="UP000325780"/>
    </source>
</evidence>
<proteinExistence type="predicted"/>
<organism evidence="2 3">
    <name type="scientific">Aspergillus avenaceus</name>
    <dbReference type="NCBI Taxonomy" id="36643"/>
    <lineage>
        <taxon>Eukaryota</taxon>
        <taxon>Fungi</taxon>
        <taxon>Dikarya</taxon>
        <taxon>Ascomycota</taxon>
        <taxon>Pezizomycotina</taxon>
        <taxon>Eurotiomycetes</taxon>
        <taxon>Eurotiomycetidae</taxon>
        <taxon>Eurotiales</taxon>
        <taxon>Aspergillaceae</taxon>
        <taxon>Aspergillus</taxon>
        <taxon>Aspergillus subgen. Circumdati</taxon>
    </lineage>
</organism>
<feature type="chain" id="PRO_5024925049" evidence="1">
    <location>
        <begin position="30"/>
        <end position="379"/>
    </location>
</feature>
<name>A0A5N6TV98_ASPAV</name>
<dbReference type="PANTHER" id="PTHR37490:SF3">
    <property type="entry name" value="DUF3431 DOMAIN CONTAINING PROTEIN"/>
    <property type="match status" value="1"/>
</dbReference>
<accession>A0A5N6TV98</accession>
<dbReference type="InterPro" id="IPR021838">
    <property type="entry name" value="DUF3431"/>
</dbReference>
<dbReference type="OrthoDB" id="426718at2759"/>
<keyword evidence="3" id="KW-1185">Reference proteome</keyword>
<dbReference type="PANTHER" id="PTHR37490">
    <property type="entry name" value="EXPRESSED PROTEIN"/>
    <property type="match status" value="1"/>
</dbReference>
<gene>
    <name evidence="2" type="ORF">BDV25DRAFT_172479</name>
</gene>
<dbReference type="EMBL" id="ML742106">
    <property type="protein sequence ID" value="KAE8150001.1"/>
    <property type="molecule type" value="Genomic_DNA"/>
</dbReference>
<feature type="signal peptide" evidence="1">
    <location>
        <begin position="1"/>
        <end position="29"/>
    </location>
</feature>
<dbReference type="AlphaFoldDB" id="A0A5N6TV98"/>
<keyword evidence="1" id="KW-0732">Signal</keyword>
<protein>
    <submittedName>
        <fullName evidence="2">Uncharacterized protein</fullName>
    </submittedName>
</protein>
<reference evidence="2 3" key="1">
    <citation type="submission" date="2019-04" db="EMBL/GenBank/DDBJ databases">
        <title>Friends and foes A comparative genomics study of 23 Aspergillus species from section Flavi.</title>
        <authorList>
            <consortium name="DOE Joint Genome Institute"/>
            <person name="Kjaerbolling I."/>
            <person name="Vesth T."/>
            <person name="Frisvad J.C."/>
            <person name="Nybo J.L."/>
            <person name="Theobald S."/>
            <person name="Kildgaard S."/>
            <person name="Isbrandt T."/>
            <person name="Kuo A."/>
            <person name="Sato A."/>
            <person name="Lyhne E.K."/>
            <person name="Kogle M.E."/>
            <person name="Wiebenga A."/>
            <person name="Kun R.S."/>
            <person name="Lubbers R.J."/>
            <person name="Makela M.R."/>
            <person name="Barry K."/>
            <person name="Chovatia M."/>
            <person name="Clum A."/>
            <person name="Daum C."/>
            <person name="Haridas S."/>
            <person name="He G."/>
            <person name="LaButti K."/>
            <person name="Lipzen A."/>
            <person name="Mondo S."/>
            <person name="Riley R."/>
            <person name="Salamov A."/>
            <person name="Simmons B.A."/>
            <person name="Magnuson J.K."/>
            <person name="Henrissat B."/>
            <person name="Mortensen U.H."/>
            <person name="Larsen T.O."/>
            <person name="Devries R.P."/>
            <person name="Grigoriev I.V."/>
            <person name="Machida M."/>
            <person name="Baker S.E."/>
            <person name="Andersen M.R."/>
        </authorList>
    </citation>
    <scope>NUCLEOTIDE SEQUENCE [LARGE SCALE GENOMIC DNA]</scope>
    <source>
        <strain evidence="2 3">IBT 18842</strain>
    </source>
</reference>
<dbReference type="Pfam" id="PF11913">
    <property type="entry name" value="DUF3431"/>
    <property type="match status" value="1"/>
</dbReference>